<feature type="region of interest" description="Disordered" evidence="1">
    <location>
        <begin position="1"/>
        <end position="23"/>
    </location>
</feature>
<evidence type="ECO:0000313" key="2">
    <source>
        <dbReference type="EMBL" id="GAA3831057.1"/>
    </source>
</evidence>
<gene>
    <name evidence="2" type="ORF">GCM10022226_59980</name>
</gene>
<dbReference type="Proteomes" id="UP001500888">
    <property type="component" value="Unassembled WGS sequence"/>
</dbReference>
<protein>
    <recommendedName>
        <fullName evidence="4">N-acetyltransferase</fullName>
    </recommendedName>
</protein>
<evidence type="ECO:0008006" key="4">
    <source>
        <dbReference type="Google" id="ProtNLM"/>
    </source>
</evidence>
<name>A0ABP7J0R7_9ACTN</name>
<accession>A0ABP7J0R7</accession>
<dbReference type="EMBL" id="BAAAZR010000028">
    <property type="protein sequence ID" value="GAA3831057.1"/>
    <property type="molecule type" value="Genomic_DNA"/>
</dbReference>
<reference evidence="3" key="1">
    <citation type="journal article" date="2019" name="Int. J. Syst. Evol. Microbiol.">
        <title>The Global Catalogue of Microorganisms (GCM) 10K type strain sequencing project: providing services to taxonomists for standard genome sequencing and annotation.</title>
        <authorList>
            <consortium name="The Broad Institute Genomics Platform"/>
            <consortium name="The Broad Institute Genome Sequencing Center for Infectious Disease"/>
            <person name="Wu L."/>
            <person name="Ma J."/>
        </authorList>
    </citation>
    <scope>NUCLEOTIDE SEQUENCE [LARGE SCALE GENOMIC DNA]</scope>
    <source>
        <strain evidence="3">JCM 16908</strain>
    </source>
</reference>
<comment type="caution">
    <text evidence="2">The sequence shown here is derived from an EMBL/GenBank/DDBJ whole genome shotgun (WGS) entry which is preliminary data.</text>
</comment>
<proteinExistence type="predicted"/>
<keyword evidence="3" id="KW-1185">Reference proteome</keyword>
<evidence type="ECO:0000313" key="3">
    <source>
        <dbReference type="Proteomes" id="UP001500888"/>
    </source>
</evidence>
<organism evidence="2 3">
    <name type="scientific">Sphaerisporangium flaviroseum</name>
    <dbReference type="NCBI Taxonomy" id="509199"/>
    <lineage>
        <taxon>Bacteria</taxon>
        <taxon>Bacillati</taxon>
        <taxon>Actinomycetota</taxon>
        <taxon>Actinomycetes</taxon>
        <taxon>Streptosporangiales</taxon>
        <taxon>Streptosporangiaceae</taxon>
        <taxon>Sphaerisporangium</taxon>
    </lineage>
</organism>
<sequence length="87" mass="9624">MTDITQQSWHAFDSKDKPQQRVGTTSPVVNVIFTADMWRRRGIARDMVEAIARDSGIAVTDVAWSGPFSKFGLALARNISPTGVWMA</sequence>
<evidence type="ECO:0000256" key="1">
    <source>
        <dbReference type="SAM" id="MobiDB-lite"/>
    </source>
</evidence>